<dbReference type="Proteomes" id="UP000006906">
    <property type="component" value="Chromosome 1"/>
</dbReference>
<feature type="chain" id="PRO_5014337946" description="Kazal-like domain-containing protein" evidence="1">
    <location>
        <begin position="27"/>
        <end position="400"/>
    </location>
</feature>
<dbReference type="AlphaFoldDB" id="A0A2K3E557"/>
<evidence type="ECO:0000313" key="4">
    <source>
        <dbReference type="Proteomes" id="UP000006906"/>
    </source>
</evidence>
<organism evidence="3 4">
    <name type="scientific">Chlamydomonas reinhardtii</name>
    <name type="common">Chlamydomonas smithii</name>
    <dbReference type="NCBI Taxonomy" id="3055"/>
    <lineage>
        <taxon>Eukaryota</taxon>
        <taxon>Viridiplantae</taxon>
        <taxon>Chlorophyta</taxon>
        <taxon>core chlorophytes</taxon>
        <taxon>Chlorophyceae</taxon>
        <taxon>CS clade</taxon>
        <taxon>Chlamydomonadales</taxon>
        <taxon>Chlamydomonadaceae</taxon>
        <taxon>Chlamydomonas</taxon>
    </lineage>
</organism>
<protein>
    <recommendedName>
        <fullName evidence="2">Kazal-like domain-containing protein</fullName>
    </recommendedName>
</protein>
<keyword evidence="1" id="KW-0732">Signal</keyword>
<dbReference type="InterPro" id="IPR036058">
    <property type="entry name" value="Kazal_dom_sf"/>
</dbReference>
<dbReference type="EMBL" id="CM008962">
    <property type="protein sequence ID" value="PNW87883.1"/>
    <property type="molecule type" value="Genomic_DNA"/>
</dbReference>
<dbReference type="InterPro" id="IPR002350">
    <property type="entry name" value="Kazal_dom"/>
</dbReference>
<sequence length="400" mass="41445">MARRTYANAAWLLVAVLACGVVATRAQYCTALYAPVCDVKTGTTYPNLCTALNSGLTKDRLKDGECADPCVCPLYLTPICDTHGRSWGNPCLARCGGIPAGAWRPGPCDSPKRFVGGVEDVTANCGNKVQCLRDPCSDPWPSTCSNPLPAGAVCLSNYCPHLTLPGGQQPGPCSAVWVDPATRQPVTCVSGGSGATALSATTASTDAAEAPCTCPLDRNPVCVNRLTYPSLCMAKCAGAVPKDATSGWKLGVCGPQNPFPTCPGNPNTPPVPRCLWPCSSGPCTADPSAICVPNPCGTLLTYRGYKVGACDAVWIDSKGAVVDACMPQPDDIYSCNAGSPQFFCTVENSNACDTATCPGAPASAQCLVKTCNLTYRNQLLPACAPIFYDPATGDVYNCGA</sequence>
<dbReference type="PaxDb" id="3055-EDO97192"/>
<dbReference type="RefSeq" id="XP_042928103.1">
    <property type="nucleotide sequence ID" value="XM_043058189.1"/>
</dbReference>
<dbReference type="SUPFAM" id="SSF100895">
    <property type="entry name" value="Kazal-type serine protease inhibitors"/>
    <property type="match status" value="1"/>
</dbReference>
<evidence type="ECO:0000256" key="1">
    <source>
        <dbReference type="SAM" id="SignalP"/>
    </source>
</evidence>
<reference evidence="3 4" key="1">
    <citation type="journal article" date="2007" name="Science">
        <title>The Chlamydomonas genome reveals the evolution of key animal and plant functions.</title>
        <authorList>
            <person name="Merchant S.S."/>
            <person name="Prochnik S.E."/>
            <person name="Vallon O."/>
            <person name="Harris E.H."/>
            <person name="Karpowicz S.J."/>
            <person name="Witman G.B."/>
            <person name="Terry A."/>
            <person name="Salamov A."/>
            <person name="Fritz-Laylin L.K."/>
            <person name="Marechal-Drouard L."/>
            <person name="Marshall W.F."/>
            <person name="Qu L.H."/>
            <person name="Nelson D.R."/>
            <person name="Sanderfoot A.A."/>
            <person name="Spalding M.H."/>
            <person name="Kapitonov V.V."/>
            <person name="Ren Q."/>
            <person name="Ferris P."/>
            <person name="Lindquist E."/>
            <person name="Shapiro H."/>
            <person name="Lucas S.M."/>
            <person name="Grimwood J."/>
            <person name="Schmutz J."/>
            <person name="Cardol P."/>
            <person name="Cerutti H."/>
            <person name="Chanfreau G."/>
            <person name="Chen C.L."/>
            <person name="Cognat V."/>
            <person name="Croft M.T."/>
            <person name="Dent R."/>
            <person name="Dutcher S."/>
            <person name="Fernandez E."/>
            <person name="Fukuzawa H."/>
            <person name="Gonzalez-Ballester D."/>
            <person name="Gonzalez-Halphen D."/>
            <person name="Hallmann A."/>
            <person name="Hanikenne M."/>
            <person name="Hippler M."/>
            <person name="Inwood W."/>
            <person name="Jabbari K."/>
            <person name="Kalanon M."/>
            <person name="Kuras R."/>
            <person name="Lefebvre P.A."/>
            <person name="Lemaire S.D."/>
            <person name="Lobanov A.V."/>
            <person name="Lohr M."/>
            <person name="Manuell A."/>
            <person name="Meier I."/>
            <person name="Mets L."/>
            <person name="Mittag M."/>
            <person name="Mittelmeier T."/>
            <person name="Moroney J.V."/>
            <person name="Moseley J."/>
            <person name="Napoli C."/>
            <person name="Nedelcu A.M."/>
            <person name="Niyogi K."/>
            <person name="Novoselov S.V."/>
            <person name="Paulsen I.T."/>
            <person name="Pazour G."/>
            <person name="Purton S."/>
            <person name="Ral J.P."/>
            <person name="Riano-Pachon D.M."/>
            <person name="Riekhof W."/>
            <person name="Rymarquis L."/>
            <person name="Schroda M."/>
            <person name="Stern D."/>
            <person name="Umen J."/>
            <person name="Willows R."/>
            <person name="Wilson N."/>
            <person name="Zimmer S.L."/>
            <person name="Allmer J."/>
            <person name="Balk J."/>
            <person name="Bisova K."/>
            <person name="Chen C.J."/>
            <person name="Elias M."/>
            <person name="Gendler K."/>
            <person name="Hauser C."/>
            <person name="Lamb M.R."/>
            <person name="Ledford H."/>
            <person name="Long J.C."/>
            <person name="Minagawa J."/>
            <person name="Page M.D."/>
            <person name="Pan J."/>
            <person name="Pootakham W."/>
            <person name="Roje S."/>
            <person name="Rose A."/>
            <person name="Stahlberg E."/>
            <person name="Terauchi A.M."/>
            <person name="Yang P."/>
            <person name="Ball S."/>
            <person name="Bowler C."/>
            <person name="Dieckmann C.L."/>
            <person name="Gladyshev V.N."/>
            <person name="Green P."/>
            <person name="Jorgensen R."/>
            <person name="Mayfield S."/>
            <person name="Mueller-Roeber B."/>
            <person name="Rajamani S."/>
            <person name="Sayre R.T."/>
            <person name="Brokstein P."/>
            <person name="Dubchak I."/>
            <person name="Goodstein D."/>
            <person name="Hornick L."/>
            <person name="Huang Y.W."/>
            <person name="Jhaveri J."/>
            <person name="Luo Y."/>
            <person name="Martinez D."/>
            <person name="Ngau W.C."/>
            <person name="Otillar B."/>
            <person name="Poliakov A."/>
            <person name="Porter A."/>
            <person name="Szajkowski L."/>
            <person name="Werner G."/>
            <person name="Zhou K."/>
            <person name="Grigoriev I.V."/>
            <person name="Rokhsar D.S."/>
            <person name="Grossman A.R."/>
        </authorList>
    </citation>
    <scope>NUCLEOTIDE SEQUENCE [LARGE SCALE GENOMIC DNA]</scope>
    <source>
        <strain evidence="4">CC-503</strain>
    </source>
</reference>
<accession>A0A2K3E557</accession>
<dbReference type="PANTHER" id="PTHR21131">
    <property type="entry name" value="SERINE-TYPE ENDOPEPTIDASE INHIBITOR"/>
    <property type="match status" value="1"/>
</dbReference>
<evidence type="ECO:0000259" key="2">
    <source>
        <dbReference type="PROSITE" id="PS51465"/>
    </source>
</evidence>
<dbReference type="Gene3D" id="3.30.60.30">
    <property type="match status" value="2"/>
</dbReference>
<dbReference type="PROSITE" id="PS51465">
    <property type="entry name" value="KAZAL_2"/>
    <property type="match status" value="1"/>
</dbReference>
<name>A0A2K3E557_CHLRE</name>
<dbReference type="InParanoid" id="A0A2K3E557"/>
<keyword evidence="4" id="KW-1185">Reference proteome</keyword>
<proteinExistence type="predicted"/>
<dbReference type="GeneID" id="5727644"/>
<feature type="domain" description="Kazal-like" evidence="2">
    <location>
        <begin position="60"/>
        <end position="110"/>
    </location>
</feature>
<evidence type="ECO:0000313" key="3">
    <source>
        <dbReference type="EMBL" id="PNW87883.1"/>
    </source>
</evidence>
<dbReference type="PROSITE" id="PS51257">
    <property type="entry name" value="PROKAR_LIPOPROTEIN"/>
    <property type="match status" value="1"/>
</dbReference>
<dbReference type="PANTHER" id="PTHR21131:SF0">
    <property type="entry name" value="GEO10195P1-RELATED"/>
    <property type="match status" value="1"/>
</dbReference>
<feature type="signal peptide" evidence="1">
    <location>
        <begin position="1"/>
        <end position="26"/>
    </location>
</feature>
<dbReference type="KEGG" id="cre:CHLRE_01g005750v5"/>
<gene>
    <name evidence="3" type="ORF">CHLRE_01g005750v5</name>
</gene>
<dbReference type="OrthoDB" id="529793at2759"/>
<dbReference type="Gramene" id="PNW87883">
    <property type="protein sequence ID" value="PNW87883"/>
    <property type="gene ID" value="CHLRE_01g005750v5"/>
</dbReference>
<dbReference type="InterPro" id="IPR053265">
    <property type="entry name" value="Serpin"/>
</dbReference>